<dbReference type="InterPro" id="IPR028082">
    <property type="entry name" value="Peripla_BP_I"/>
</dbReference>
<sequence length="762" mass="85759">MVTLKDVAKDAGVSIATVSCCLSGSRNVKPETRVRIMDSIEKLKYIPNSSARNLKTADSRRIGVVLTDIDNFYHAEIFKGISAELQSKGYHISVAFSNNSPDIECEKIDDFISSNVSGLLIITSQPGNQEFFLSRMKHYNIPSVFIERRPRGIDSSFAGFDNDRTVCFLTEKLLEKGYRNIALLSGAQHFSSESDALNGYMTALSSCGLPYNPDMVQITNMSKEDAFKAMLNHPYLEQLDAVIATSGTIAAGVLEALSVQGICVPDDVQLLTLGEESWNHASSAPGMIHTERTAFTLGRKAAELLMRHIKSPLLFEEQNVIFSDDIIHRELPLKAPRRRKTAPSSQKPLRILMPDMATAHSAKLLSRNFTLQTQIPVAIDFSPQHRLLKEIITDMERPESRYDIYMYDVPWLEYLVQNGSIANITDFVNGDQFQRSALIEGSLNNCIYESKYYGVPIVSGSQIMFYRKDLFENRAVQKAFKENYQISLRPPRTWTEFNGIASFFTRSFNPDSPTEFGTSVAGIIDEEFAPEILIRLWAYGGKIWDKYNRVCLNTPENVKALQSILSTIRFTPSGPFETSIKQTVTDFCSGRTAMLVTYTEYANEINSSIRDHIIGRAGYQALPGKSPASVGWILGLSPCTSQPDKAFSFFRWLYQKDISIYMTILDGQSPAVAPYHNHELLKLYPWLELTEESFSYCHKRTGPYSSRSLIIPRNRIEKILCDIVKDITRNGTSIENALEAAQIEMKALFQSYGYPKPIHLLT</sequence>
<dbReference type="RefSeq" id="WP_109733831.1">
    <property type="nucleotide sequence ID" value="NZ_BAAACK010000012.1"/>
</dbReference>
<proteinExistence type="predicted"/>
<accession>A0A2Y9BKN8</accession>
<dbReference type="Gene3D" id="3.40.190.10">
    <property type="entry name" value="Periplasmic binding protein-like II"/>
    <property type="match status" value="2"/>
</dbReference>
<reference evidence="5 6" key="1">
    <citation type="submission" date="2018-05" db="EMBL/GenBank/DDBJ databases">
        <title>The Hungate 1000. A catalogue of reference genomes from the rumen microbiome.</title>
        <authorList>
            <person name="Kelly W."/>
        </authorList>
    </citation>
    <scope>NUCLEOTIDE SEQUENCE [LARGE SCALE GENOMIC DNA]</scope>
    <source>
        <strain evidence="5 6">NLAE-zl-C242</strain>
    </source>
</reference>
<keyword evidence="2" id="KW-0238">DNA-binding</keyword>
<dbReference type="GO" id="GO:0000976">
    <property type="term" value="F:transcription cis-regulatory region binding"/>
    <property type="evidence" value="ECO:0007669"/>
    <property type="project" value="TreeGrafter"/>
</dbReference>
<dbReference type="Pfam" id="PF01547">
    <property type="entry name" value="SBP_bac_1"/>
    <property type="match status" value="1"/>
</dbReference>
<dbReference type="InterPro" id="IPR010982">
    <property type="entry name" value="Lambda_DNA-bd_dom_sf"/>
</dbReference>
<evidence type="ECO:0000256" key="3">
    <source>
        <dbReference type="ARBA" id="ARBA00023163"/>
    </source>
</evidence>
<dbReference type="InterPro" id="IPR001761">
    <property type="entry name" value="Peripla_BP/Lac1_sug-bd_dom"/>
</dbReference>
<comment type="caution">
    <text evidence="5">The sequence shown here is derived from an EMBL/GenBank/DDBJ whole genome shotgun (WGS) entry which is preliminary data.</text>
</comment>
<evidence type="ECO:0000313" key="5">
    <source>
        <dbReference type="EMBL" id="PWJ20667.1"/>
    </source>
</evidence>
<evidence type="ECO:0000256" key="2">
    <source>
        <dbReference type="ARBA" id="ARBA00023125"/>
    </source>
</evidence>
<dbReference type="InterPro" id="IPR000843">
    <property type="entry name" value="HTH_LacI"/>
</dbReference>
<dbReference type="PANTHER" id="PTHR30146">
    <property type="entry name" value="LACI-RELATED TRANSCRIPTIONAL REPRESSOR"/>
    <property type="match status" value="1"/>
</dbReference>
<dbReference type="Proteomes" id="UP000245845">
    <property type="component" value="Unassembled WGS sequence"/>
</dbReference>
<dbReference type="Pfam" id="PF00356">
    <property type="entry name" value="LacI"/>
    <property type="match status" value="1"/>
</dbReference>
<keyword evidence="6" id="KW-1185">Reference proteome</keyword>
<dbReference type="CDD" id="cd01392">
    <property type="entry name" value="HTH_LacI"/>
    <property type="match status" value="1"/>
</dbReference>
<evidence type="ECO:0000313" key="6">
    <source>
        <dbReference type="Proteomes" id="UP000245845"/>
    </source>
</evidence>
<gene>
    <name evidence="5" type="ORF">A8806_12252</name>
</gene>
<dbReference type="Gene3D" id="3.40.50.2300">
    <property type="match status" value="2"/>
</dbReference>
<keyword evidence="3" id="KW-0804">Transcription</keyword>
<dbReference type="PANTHER" id="PTHR30146:SF109">
    <property type="entry name" value="HTH-TYPE TRANSCRIPTIONAL REGULATOR GALS"/>
    <property type="match status" value="1"/>
</dbReference>
<dbReference type="SUPFAM" id="SSF53850">
    <property type="entry name" value="Periplasmic binding protein-like II"/>
    <property type="match status" value="1"/>
</dbReference>
<dbReference type="SUPFAM" id="SSF53822">
    <property type="entry name" value="Periplasmic binding protein-like I"/>
    <property type="match status" value="1"/>
</dbReference>
<dbReference type="PROSITE" id="PS50932">
    <property type="entry name" value="HTH_LACI_2"/>
    <property type="match status" value="1"/>
</dbReference>
<organism evidence="5 6">
    <name type="scientific">Faecalicatena orotica</name>
    <dbReference type="NCBI Taxonomy" id="1544"/>
    <lineage>
        <taxon>Bacteria</taxon>
        <taxon>Bacillati</taxon>
        <taxon>Bacillota</taxon>
        <taxon>Clostridia</taxon>
        <taxon>Lachnospirales</taxon>
        <taxon>Lachnospiraceae</taxon>
        <taxon>Faecalicatena</taxon>
    </lineage>
</organism>
<dbReference type="Gene3D" id="1.10.260.40">
    <property type="entry name" value="lambda repressor-like DNA-binding domains"/>
    <property type="match status" value="1"/>
</dbReference>
<dbReference type="GO" id="GO:0003700">
    <property type="term" value="F:DNA-binding transcription factor activity"/>
    <property type="evidence" value="ECO:0007669"/>
    <property type="project" value="TreeGrafter"/>
</dbReference>
<feature type="domain" description="HTH lacI-type" evidence="4">
    <location>
        <begin position="2"/>
        <end position="56"/>
    </location>
</feature>
<name>A0A2Y9BKN8_9FIRM</name>
<dbReference type="CDD" id="cd06267">
    <property type="entry name" value="PBP1_LacI_sugar_binding-like"/>
    <property type="match status" value="1"/>
</dbReference>
<dbReference type="OrthoDB" id="9770625at2"/>
<protein>
    <submittedName>
        <fullName evidence="5">LacI family transcriptional regulator</fullName>
    </submittedName>
</protein>
<dbReference type="SUPFAM" id="SSF47413">
    <property type="entry name" value="lambda repressor-like DNA-binding domains"/>
    <property type="match status" value="1"/>
</dbReference>
<keyword evidence="1" id="KW-0805">Transcription regulation</keyword>
<dbReference type="SMART" id="SM00354">
    <property type="entry name" value="HTH_LACI"/>
    <property type="match status" value="1"/>
</dbReference>
<evidence type="ECO:0000259" key="4">
    <source>
        <dbReference type="PROSITE" id="PS50932"/>
    </source>
</evidence>
<evidence type="ECO:0000256" key="1">
    <source>
        <dbReference type="ARBA" id="ARBA00023015"/>
    </source>
</evidence>
<dbReference type="EMBL" id="QGDL01000022">
    <property type="protein sequence ID" value="PWJ20667.1"/>
    <property type="molecule type" value="Genomic_DNA"/>
</dbReference>
<dbReference type="Pfam" id="PF00532">
    <property type="entry name" value="Peripla_BP_1"/>
    <property type="match status" value="1"/>
</dbReference>
<dbReference type="InterPro" id="IPR006059">
    <property type="entry name" value="SBP"/>
</dbReference>
<dbReference type="AlphaFoldDB" id="A0A2Y9BKN8"/>